<comment type="caution">
    <text evidence="5">The sequence shown here is derived from an EMBL/GenBank/DDBJ whole genome shotgun (WGS) entry which is preliminary data.</text>
</comment>
<dbReference type="GO" id="GO:0006313">
    <property type="term" value="P:DNA transposition"/>
    <property type="evidence" value="ECO:0007669"/>
    <property type="project" value="InterPro"/>
</dbReference>
<dbReference type="InterPro" id="IPR009057">
    <property type="entry name" value="Homeodomain-like_sf"/>
</dbReference>
<dbReference type="GO" id="GO:0003677">
    <property type="term" value="F:DNA binding"/>
    <property type="evidence" value="ECO:0007669"/>
    <property type="project" value="InterPro"/>
</dbReference>
<evidence type="ECO:0000313" key="6">
    <source>
        <dbReference type="Proteomes" id="UP000887159"/>
    </source>
</evidence>
<dbReference type="InterPro" id="IPR038717">
    <property type="entry name" value="Tc1-like_DDE_dom"/>
</dbReference>
<evidence type="ECO:0000256" key="1">
    <source>
        <dbReference type="ARBA" id="ARBA00004123"/>
    </source>
</evidence>
<sequence>MRATNKDLNVLGNRMVMYELVDDIVLIKSLLRFSMPLKTHRVERLDEVEKLAYQLNEEAERTERPLRRLSRIIGKLEEGRSVTSVAAEFGIAHSIVSRLWRQFQTTGTAIRGFSSGRPRGTTPADDRYIVLQARRNRRQTAGEIARHTTQATGRPTSRFTVARRLHDGGLFARRPVRCVPLTPSHRRRRSLWCREHRNWRDNEWGRVLFTDESRFSLSSDSHRILIWRERGSRNHPSNIIERDRYGGRGVLVWRGIMLGSLTDLHIFDAGSVNETHYCNEILLPYVRLFRGAMGLQFLFMDDNAPCNRTVAAEQLLESEDIERLDWPARSPDLNHIEHVWDFLGRRLAARTLPPVTIRELRLALQDEWAAMPQQLIDTLILSMGRRCETCLALFEGSEGSEPLSDELAGLMQNLQVHKNRAEEIFLAFYEYFSSLKSLRNSRSKVLNMLCEKYDNSWIGKEDFCNGVKAERDEKEENDYKRKQEGLILELECMKLSMTATSTNTSAAVAEKINIQHLIPRFVENSDVSTSLKMFERQCEQVNIGEVDYVTHLLPMLPIDISHIILREPKDKLENYQHIKQVLLQRFKLSAESFRMKFSTHQKQPEALWKDFAYELNNYLEGWLHSLEVKDFNSLKDLVLTVQLQKRVAKEVKEHFVDIWGDIKNSSELVQKLDDYEIARNKTSNHKVLPDIRTSFHSKINKQIRTVDKAKEEPRKSFRGHSQFESRIVDAMDVESPSTSSQNALTAILQRSTSVNVRPVAINNCQLREDEGQELRFQCAELDSLLKNHHCIFEVGGEATPFIEHSINTENNSPISVPPYQMNPAWKELLNRAKCDTTGKTAAYLQFGREMRNIDDVTNDFRAFIDNENFVPEITPYLKRLARISSEVRERIEEKQDQRKTFYDKRHCPGPLYHPGDKAG</sequence>
<evidence type="ECO:0000313" key="5">
    <source>
        <dbReference type="EMBL" id="GFY28405.1"/>
    </source>
</evidence>
<proteinExistence type="predicted"/>
<dbReference type="Proteomes" id="UP000887159">
    <property type="component" value="Unassembled WGS sequence"/>
</dbReference>
<dbReference type="PANTHER" id="PTHR46888">
    <property type="entry name" value="ZINC KNUCKLE DOMAINCONTAINING PROTEIN-RELATED"/>
    <property type="match status" value="1"/>
</dbReference>
<dbReference type="Pfam" id="PF13358">
    <property type="entry name" value="DDE_3"/>
    <property type="match status" value="1"/>
</dbReference>
<feature type="domain" description="Tc1-like transposase DDE" evidence="4">
    <location>
        <begin position="206"/>
        <end position="350"/>
    </location>
</feature>
<feature type="compositionally biased region" description="Basic and acidic residues" evidence="2">
    <location>
        <begin position="891"/>
        <end position="906"/>
    </location>
</feature>
<dbReference type="InterPro" id="IPR002492">
    <property type="entry name" value="Transposase_Tc1-like"/>
</dbReference>
<evidence type="ECO:0000259" key="3">
    <source>
        <dbReference type="Pfam" id="PF01498"/>
    </source>
</evidence>
<dbReference type="GO" id="GO:0005634">
    <property type="term" value="C:nucleus"/>
    <property type="evidence" value="ECO:0007669"/>
    <property type="project" value="UniProtKB-SubCell"/>
</dbReference>
<dbReference type="EMBL" id="BMAU01021384">
    <property type="protein sequence ID" value="GFY28405.1"/>
    <property type="molecule type" value="Genomic_DNA"/>
</dbReference>
<evidence type="ECO:0000256" key="2">
    <source>
        <dbReference type="SAM" id="MobiDB-lite"/>
    </source>
</evidence>
<dbReference type="AlphaFoldDB" id="A0A8X6W5E7"/>
<dbReference type="SUPFAM" id="SSF46689">
    <property type="entry name" value="Homeodomain-like"/>
    <property type="match status" value="1"/>
</dbReference>
<dbReference type="InterPro" id="IPR036397">
    <property type="entry name" value="RNaseH_sf"/>
</dbReference>
<comment type="subcellular location">
    <subcellularLocation>
        <location evidence="1">Nucleus</location>
    </subcellularLocation>
</comment>
<dbReference type="GO" id="GO:0015074">
    <property type="term" value="P:DNA integration"/>
    <property type="evidence" value="ECO:0007669"/>
    <property type="project" value="InterPro"/>
</dbReference>
<gene>
    <name evidence="5" type="ORF">TNCV_1970601</name>
</gene>
<keyword evidence="6" id="KW-1185">Reference proteome</keyword>
<feature type="domain" description="Transposase Tc1-like" evidence="3">
    <location>
        <begin position="126"/>
        <end position="198"/>
    </location>
</feature>
<name>A0A8X6W5E7_TRICX</name>
<feature type="region of interest" description="Disordered" evidence="2">
    <location>
        <begin position="891"/>
        <end position="919"/>
    </location>
</feature>
<organism evidence="5 6">
    <name type="scientific">Trichonephila clavipes</name>
    <name type="common">Golden silk orbweaver</name>
    <name type="synonym">Nephila clavipes</name>
    <dbReference type="NCBI Taxonomy" id="2585209"/>
    <lineage>
        <taxon>Eukaryota</taxon>
        <taxon>Metazoa</taxon>
        <taxon>Ecdysozoa</taxon>
        <taxon>Arthropoda</taxon>
        <taxon>Chelicerata</taxon>
        <taxon>Arachnida</taxon>
        <taxon>Araneae</taxon>
        <taxon>Araneomorphae</taxon>
        <taxon>Entelegynae</taxon>
        <taxon>Araneoidea</taxon>
        <taxon>Nephilidae</taxon>
        <taxon>Trichonephila</taxon>
    </lineage>
</organism>
<evidence type="ECO:0000259" key="4">
    <source>
        <dbReference type="Pfam" id="PF13358"/>
    </source>
</evidence>
<protein>
    <submittedName>
        <fullName evidence="5">Transposable element Tcb2 transposase</fullName>
    </submittedName>
</protein>
<accession>A0A8X6W5E7</accession>
<dbReference type="PANTHER" id="PTHR46888:SF11">
    <property type="entry name" value="SCAN BOX DOMAIN-CONTAINING PROTEIN"/>
    <property type="match status" value="1"/>
</dbReference>
<reference evidence="5" key="1">
    <citation type="submission" date="2020-08" db="EMBL/GenBank/DDBJ databases">
        <title>Multicomponent nature underlies the extraordinary mechanical properties of spider dragline silk.</title>
        <authorList>
            <person name="Kono N."/>
            <person name="Nakamura H."/>
            <person name="Mori M."/>
            <person name="Yoshida Y."/>
            <person name="Ohtoshi R."/>
            <person name="Malay A.D."/>
            <person name="Moran D.A.P."/>
            <person name="Tomita M."/>
            <person name="Numata K."/>
            <person name="Arakawa K."/>
        </authorList>
    </citation>
    <scope>NUCLEOTIDE SEQUENCE</scope>
</reference>
<dbReference type="Pfam" id="PF01498">
    <property type="entry name" value="HTH_Tnp_Tc3_2"/>
    <property type="match status" value="1"/>
</dbReference>
<dbReference type="Gene3D" id="3.30.420.10">
    <property type="entry name" value="Ribonuclease H-like superfamily/Ribonuclease H"/>
    <property type="match status" value="1"/>
</dbReference>